<evidence type="ECO:0000313" key="2">
    <source>
        <dbReference type="EMBL" id="SHE38486.1"/>
    </source>
</evidence>
<proteinExistence type="inferred from homology"/>
<dbReference type="SUPFAM" id="SSF53271">
    <property type="entry name" value="PRTase-like"/>
    <property type="match status" value="1"/>
</dbReference>
<reference evidence="2" key="1">
    <citation type="submission" date="2016-11" db="EMBL/GenBank/DDBJ databases">
        <authorList>
            <person name="Varghese N."/>
            <person name="Submissions S."/>
        </authorList>
    </citation>
    <scope>NUCLEOTIDE SEQUENCE [LARGE SCALE GENOMIC DNA]</scope>
    <source>
        <strain evidence="2">DSM 16785</strain>
    </source>
</reference>
<protein>
    <submittedName>
        <fullName evidence="2">Competence protein ComFC</fullName>
    </submittedName>
</protein>
<name>A0A1M4T1Z5_MARH1</name>
<evidence type="ECO:0000256" key="1">
    <source>
        <dbReference type="ARBA" id="ARBA00008007"/>
    </source>
</evidence>
<dbReference type="CDD" id="cd06223">
    <property type="entry name" value="PRTases_typeI"/>
    <property type="match status" value="1"/>
</dbReference>
<dbReference type="InterPro" id="IPR000836">
    <property type="entry name" value="PRTase_dom"/>
</dbReference>
<organism evidence="2 3">
    <name type="scientific">Marinitoga hydrogenitolerans (strain DSM 16785 / JCM 12826 / AT1271)</name>
    <dbReference type="NCBI Taxonomy" id="1122195"/>
    <lineage>
        <taxon>Bacteria</taxon>
        <taxon>Thermotogati</taxon>
        <taxon>Thermotogota</taxon>
        <taxon>Thermotogae</taxon>
        <taxon>Petrotogales</taxon>
        <taxon>Petrotogaceae</taxon>
        <taxon>Marinitoga</taxon>
    </lineage>
</organism>
<dbReference type="Proteomes" id="UP000184334">
    <property type="component" value="Unassembled WGS sequence"/>
</dbReference>
<keyword evidence="3" id="KW-1185">Reference proteome</keyword>
<dbReference type="EMBL" id="FQUI01000003">
    <property type="protein sequence ID" value="SHE38486.1"/>
    <property type="molecule type" value="Genomic_DNA"/>
</dbReference>
<comment type="similarity">
    <text evidence="1">Belongs to the ComF/GntX family.</text>
</comment>
<dbReference type="InterPro" id="IPR029057">
    <property type="entry name" value="PRTase-like"/>
</dbReference>
<dbReference type="AlphaFoldDB" id="A0A1M4T1Z5"/>
<dbReference type="PANTHER" id="PTHR47505:SF1">
    <property type="entry name" value="DNA UTILIZATION PROTEIN YHGH"/>
    <property type="match status" value="1"/>
</dbReference>
<gene>
    <name evidence="2" type="ORF">SAMN02745164_00342</name>
</gene>
<dbReference type="PANTHER" id="PTHR47505">
    <property type="entry name" value="DNA UTILIZATION PROTEIN YHGH"/>
    <property type="match status" value="1"/>
</dbReference>
<accession>A0A1M4T1Z5</accession>
<comment type="caution">
    <text evidence="2">The sequence shown here is derived from an EMBL/GenBank/DDBJ whole genome shotgun (WGS) entry which is preliminary data.</text>
</comment>
<sequence length="205" mass="24319">MFLNELFPNKCKVCKKEIPFNKIICESCEDSLFQPSLLKKTSYNIYFASVYEEPLSSLLKEFKFKENIHLAKIFSKLLYRTYKHYNIEFNEIPEIIYIPSIKRHLKKRGYNPVFLLAKEYSKLTGFNINNKLKIQKRYSKSQVEANNYFERIHQVKNKFFFEGVKEKEYIIIDDVLTTGATLENAIKTINNYVVPIILCKNVKNI</sequence>
<dbReference type="STRING" id="1122195.SAMN02745164_00342"/>
<evidence type="ECO:0000313" key="3">
    <source>
        <dbReference type="Proteomes" id="UP000184334"/>
    </source>
</evidence>
<dbReference type="Gene3D" id="3.40.50.2020">
    <property type="match status" value="1"/>
</dbReference>
<dbReference type="InterPro" id="IPR051910">
    <property type="entry name" value="ComF/GntX_DNA_util-trans"/>
</dbReference>